<dbReference type="PROSITE" id="PS51847">
    <property type="entry name" value="SMP"/>
    <property type="match status" value="1"/>
</dbReference>
<dbReference type="PANTHER" id="PTHR10774:SF217">
    <property type="entry name" value="OS06G0685300 PROTEIN"/>
    <property type="match status" value="1"/>
</dbReference>
<keyword evidence="11" id="KW-0446">Lipid-binding</keyword>
<protein>
    <recommendedName>
        <fullName evidence="17">C2 domain-containing protein</fullName>
    </recommendedName>
</protein>
<keyword evidence="4" id="KW-0813">Transport</keyword>
<dbReference type="PANTHER" id="PTHR10774">
    <property type="entry name" value="EXTENDED SYNAPTOTAGMIN-RELATED"/>
    <property type="match status" value="1"/>
</dbReference>
<dbReference type="InterPro" id="IPR031468">
    <property type="entry name" value="SMP_LBD"/>
</dbReference>
<keyword evidence="10" id="KW-0445">Lipid transport</keyword>
<organism evidence="16">
    <name type="scientific">Fagus sylvatica</name>
    <name type="common">Beechnut</name>
    <dbReference type="NCBI Taxonomy" id="28930"/>
    <lineage>
        <taxon>Eukaryota</taxon>
        <taxon>Viridiplantae</taxon>
        <taxon>Streptophyta</taxon>
        <taxon>Embryophyta</taxon>
        <taxon>Tracheophyta</taxon>
        <taxon>Spermatophyta</taxon>
        <taxon>Magnoliopsida</taxon>
        <taxon>eudicotyledons</taxon>
        <taxon>Gunneridae</taxon>
        <taxon>Pentapetalae</taxon>
        <taxon>rosids</taxon>
        <taxon>fabids</taxon>
        <taxon>Fagales</taxon>
        <taxon>Fagaceae</taxon>
        <taxon>Fagus</taxon>
    </lineage>
</organism>
<keyword evidence="6" id="KW-0479">Metal-binding</keyword>
<dbReference type="PRINTS" id="PR00360">
    <property type="entry name" value="C2DOMAIN"/>
</dbReference>
<dbReference type="AlphaFoldDB" id="A0A2N9J6S0"/>
<evidence type="ECO:0000256" key="9">
    <source>
        <dbReference type="ARBA" id="ARBA00022989"/>
    </source>
</evidence>
<dbReference type="FunFam" id="2.60.40.150:FF:000066">
    <property type="entry name" value="Extended synaptotagmin-2"/>
    <property type="match status" value="1"/>
</dbReference>
<evidence type="ECO:0000256" key="13">
    <source>
        <dbReference type="SAM" id="Phobius"/>
    </source>
</evidence>
<evidence type="ECO:0000256" key="4">
    <source>
        <dbReference type="ARBA" id="ARBA00022448"/>
    </source>
</evidence>
<dbReference type="GO" id="GO:0016020">
    <property type="term" value="C:membrane"/>
    <property type="evidence" value="ECO:0007669"/>
    <property type="project" value="UniProtKB-SubCell"/>
</dbReference>
<keyword evidence="12 13" id="KW-0472">Membrane</keyword>
<dbReference type="InterPro" id="IPR045050">
    <property type="entry name" value="Synaptotagmin_plant"/>
</dbReference>
<evidence type="ECO:0000256" key="6">
    <source>
        <dbReference type="ARBA" id="ARBA00022723"/>
    </source>
</evidence>
<evidence type="ECO:0000256" key="8">
    <source>
        <dbReference type="ARBA" id="ARBA00022837"/>
    </source>
</evidence>
<evidence type="ECO:0000313" key="16">
    <source>
        <dbReference type="EMBL" id="SPD32285.1"/>
    </source>
</evidence>
<keyword evidence="8" id="KW-0106">Calcium</keyword>
<dbReference type="GO" id="GO:0006869">
    <property type="term" value="P:lipid transport"/>
    <property type="evidence" value="ECO:0007669"/>
    <property type="project" value="UniProtKB-KW"/>
</dbReference>
<dbReference type="CDD" id="cd00030">
    <property type="entry name" value="C2"/>
    <property type="match status" value="2"/>
</dbReference>
<accession>A0A2N9J6S0</accession>
<evidence type="ECO:0000256" key="10">
    <source>
        <dbReference type="ARBA" id="ARBA00023055"/>
    </source>
</evidence>
<evidence type="ECO:0000256" key="5">
    <source>
        <dbReference type="ARBA" id="ARBA00022692"/>
    </source>
</evidence>
<feature type="domain" description="C2" evidence="14">
    <location>
        <begin position="369"/>
        <end position="492"/>
    </location>
</feature>
<comment type="similarity">
    <text evidence="3">Belongs to the synaptotagmin family.</text>
</comment>
<dbReference type="Pfam" id="PF00168">
    <property type="entry name" value="C2"/>
    <property type="match status" value="2"/>
</dbReference>
<feature type="domain" description="SMP-LTD" evidence="15">
    <location>
        <begin position="196"/>
        <end position="378"/>
    </location>
</feature>
<feature type="transmembrane region" description="Helical" evidence="13">
    <location>
        <begin position="136"/>
        <end position="160"/>
    </location>
</feature>
<dbReference type="InterPro" id="IPR000008">
    <property type="entry name" value="C2_dom"/>
</dbReference>
<dbReference type="InterPro" id="IPR035892">
    <property type="entry name" value="C2_domain_sf"/>
</dbReference>
<dbReference type="FunFam" id="2.60.40.150:FF:000102">
    <property type="entry name" value="Synaptotagmin-2 isoform A"/>
    <property type="match status" value="1"/>
</dbReference>
<evidence type="ECO:0000256" key="7">
    <source>
        <dbReference type="ARBA" id="ARBA00022737"/>
    </source>
</evidence>
<gene>
    <name evidence="16" type="ORF">FSB_LOCUS60167</name>
</gene>
<evidence type="ECO:0000256" key="12">
    <source>
        <dbReference type="ARBA" id="ARBA00023136"/>
    </source>
</evidence>
<name>A0A2N9J6S0_FAGSY</name>
<dbReference type="InterPro" id="IPR039010">
    <property type="entry name" value="Synaptotagmin_SMP"/>
</dbReference>
<evidence type="ECO:0000259" key="15">
    <source>
        <dbReference type="PROSITE" id="PS51847"/>
    </source>
</evidence>
<comment type="cofactor">
    <cofactor evidence="1">
        <name>Ca(2+)</name>
        <dbReference type="ChEBI" id="CHEBI:29108"/>
    </cofactor>
</comment>
<evidence type="ECO:0000259" key="14">
    <source>
        <dbReference type="PROSITE" id="PS50004"/>
    </source>
</evidence>
<keyword evidence="9 13" id="KW-1133">Transmembrane helix</keyword>
<dbReference type="EMBL" id="OIVN01006396">
    <property type="protein sequence ID" value="SPD32285.1"/>
    <property type="molecule type" value="Genomic_DNA"/>
</dbReference>
<evidence type="ECO:0000256" key="2">
    <source>
        <dbReference type="ARBA" id="ARBA00004167"/>
    </source>
</evidence>
<feature type="domain" description="C2" evidence="14">
    <location>
        <begin position="537"/>
        <end position="655"/>
    </location>
</feature>
<sequence>MAEWRLEVWNGSFASSVTPGVLVIGPSGPCEVVPGLCSGVWTSVGFVRIYAPIPYSVIFLLYAPVLVPTPIKISCGAVRCGLVEFFAVQYLHLLHTPISQCRPRPSALHLKRQKMSILNGIPGSAPDYVMGFLGSLLGIIGFGIGIPVGLLLGFFLFIYVEPGDVEDPIIRQIHEFDTNSLLDILPEIPLWVKHPDYDRIDWLNKLLSDMWPYLDKAICGIIRSTAEPLFAEYIGKFKIKSVEFKSLGLGTIPPSIHGIKVHETRENELVFEAAVRWAGNPNITLVLKLLSFRITLQLVDVQIFAAPRIILKPLVPTFPCFASIAVSLMEKPHLDFGLNLLGGDIMAIPGLYQYVQDTIRKQIASLYLWPQIFEIPILDGSVGAMKKPVGILHVKVVRAIKLLKMDLLGTSDPYVKLSLSGDRLPAKKTSIKMKNLNPEWNEDFKLTVKDPQSQVLQLHAYDWEKVGTHDKLGMQVVPLRLLTPHETKEFTLNLVKNTNPNDPHNKKWRGKLVVELTFKPFKEDNEQFSGHLNGYGSRGNIVGKASEDVSLHQAGLLLVLLQGAKDVEGKHHNNPYALVNFGGEEKKTKMIKKTRDPCWNEEFQFVLEEAPLKERIHIEVKSKRTGLGFRRKESLGYVDINLNDVVYNGRINEKYNLINSRNGVLHVEIRWKSLTVGKIGHKVAESQHFEGIMLSMVDFCYELQTELGPS</sequence>
<dbReference type="Pfam" id="PF17047">
    <property type="entry name" value="SMP_LBD"/>
    <property type="match status" value="1"/>
</dbReference>
<reference evidence="16" key="1">
    <citation type="submission" date="2018-02" db="EMBL/GenBank/DDBJ databases">
        <authorList>
            <person name="Cohen D.B."/>
            <person name="Kent A.D."/>
        </authorList>
    </citation>
    <scope>NUCLEOTIDE SEQUENCE</scope>
</reference>
<keyword evidence="7" id="KW-0677">Repeat</keyword>
<dbReference type="Gene3D" id="2.60.40.150">
    <property type="entry name" value="C2 domain"/>
    <property type="match status" value="2"/>
</dbReference>
<proteinExistence type="inferred from homology"/>
<dbReference type="GO" id="GO:0008289">
    <property type="term" value="F:lipid binding"/>
    <property type="evidence" value="ECO:0007669"/>
    <property type="project" value="UniProtKB-KW"/>
</dbReference>
<comment type="subcellular location">
    <subcellularLocation>
        <location evidence="2">Membrane</location>
        <topology evidence="2">Single-pass membrane protein</topology>
    </subcellularLocation>
</comment>
<keyword evidence="5 13" id="KW-0812">Transmembrane</keyword>
<evidence type="ECO:0000256" key="11">
    <source>
        <dbReference type="ARBA" id="ARBA00023121"/>
    </source>
</evidence>
<dbReference type="GO" id="GO:0046872">
    <property type="term" value="F:metal ion binding"/>
    <property type="evidence" value="ECO:0007669"/>
    <property type="project" value="UniProtKB-KW"/>
</dbReference>
<evidence type="ECO:0008006" key="17">
    <source>
        <dbReference type="Google" id="ProtNLM"/>
    </source>
</evidence>
<dbReference type="GO" id="GO:0005783">
    <property type="term" value="C:endoplasmic reticulum"/>
    <property type="evidence" value="ECO:0007669"/>
    <property type="project" value="TreeGrafter"/>
</dbReference>
<evidence type="ECO:0000256" key="3">
    <source>
        <dbReference type="ARBA" id="ARBA00006996"/>
    </source>
</evidence>
<evidence type="ECO:0000256" key="1">
    <source>
        <dbReference type="ARBA" id="ARBA00001913"/>
    </source>
</evidence>
<dbReference type="CDD" id="cd21677">
    <property type="entry name" value="SMP_SYT"/>
    <property type="match status" value="1"/>
</dbReference>
<dbReference type="SMART" id="SM00239">
    <property type="entry name" value="C2"/>
    <property type="match status" value="2"/>
</dbReference>
<dbReference type="SUPFAM" id="SSF49562">
    <property type="entry name" value="C2 domain (Calcium/lipid-binding domain, CaLB)"/>
    <property type="match status" value="2"/>
</dbReference>
<dbReference type="PROSITE" id="PS50004">
    <property type="entry name" value="C2"/>
    <property type="match status" value="2"/>
</dbReference>